<dbReference type="STRING" id="1631249.BQ8794_240181"/>
<proteinExistence type="predicted"/>
<gene>
    <name evidence="1" type="ORF">BQ8794_240181</name>
</gene>
<reference evidence="2" key="1">
    <citation type="submission" date="2017-01" db="EMBL/GenBank/DDBJ databases">
        <authorList>
            <person name="Brunel B."/>
        </authorList>
    </citation>
    <scope>NUCLEOTIDE SEQUENCE [LARGE SCALE GENOMIC DNA]</scope>
</reference>
<protein>
    <submittedName>
        <fullName evidence="1">Uncharacterized protein</fullName>
    </submittedName>
</protein>
<accession>A0A1R3V7Y2</accession>
<dbReference type="Proteomes" id="UP000188388">
    <property type="component" value="Unassembled WGS sequence"/>
</dbReference>
<name>A0A1R3V7Y2_9HYPH</name>
<evidence type="ECO:0000313" key="1">
    <source>
        <dbReference type="EMBL" id="SIT55974.1"/>
    </source>
</evidence>
<evidence type="ECO:0000313" key="2">
    <source>
        <dbReference type="Proteomes" id="UP000188388"/>
    </source>
</evidence>
<organism evidence="1 2">
    <name type="scientific">Mesorhizobium prunaredense</name>
    <dbReference type="NCBI Taxonomy" id="1631249"/>
    <lineage>
        <taxon>Bacteria</taxon>
        <taxon>Pseudomonadati</taxon>
        <taxon>Pseudomonadota</taxon>
        <taxon>Alphaproteobacteria</taxon>
        <taxon>Hyphomicrobiales</taxon>
        <taxon>Phyllobacteriaceae</taxon>
        <taxon>Mesorhizobium</taxon>
    </lineage>
</organism>
<dbReference type="EMBL" id="FTPD01000017">
    <property type="protein sequence ID" value="SIT55974.1"/>
    <property type="molecule type" value="Genomic_DNA"/>
</dbReference>
<dbReference type="AlphaFoldDB" id="A0A1R3V7Y2"/>
<sequence length="94" mass="10670">MVRPARRMLWSPTSLADRGAIWEVPWQGGQWLGSQVWLGSRGGEHRARSRWVLRVLPDALPTFNDETIEAIRVPDGRSVPLPPAVNRTPLCDFR</sequence>
<keyword evidence="2" id="KW-1185">Reference proteome</keyword>